<protein>
    <submittedName>
        <fullName evidence="1">PRO2194</fullName>
    </submittedName>
</protein>
<dbReference type="AlphaFoldDB" id="Q9P1E5"/>
<accession>Q9P1E5</accession>
<reference evidence="1" key="1">
    <citation type="submission" date="1998-12" db="EMBL/GenBank/DDBJ databases">
        <title>Functional prediction of the coding sequences of 121 new genes deduced by analysis of cDNA clones from human fetal liver.</title>
        <authorList>
            <person name="Zhang C."/>
            <person name="Yu Y."/>
            <person name="Zhang S."/>
            <person name="Wei H."/>
            <person name="Zhou G."/>
            <person name="Ouyang S."/>
            <person name="Luo L."/>
            <person name="Bi J."/>
            <person name="Liu M."/>
            <person name="He F."/>
        </authorList>
    </citation>
    <scope>NUCLEOTIDE SEQUENCE</scope>
    <source>
        <tissue evidence="1">Liver</tissue>
    </source>
</reference>
<name>Q9P1E5_HUMAN</name>
<sequence>MEENNYSLLASVCYSELRSNRKILEMHVSSCKANSIPHIKLLLLMTSPFLTDRISKTLRQQTCVCLFFHFPRHQLTLPPMTVLVSMRIFLNHIGEAVILKPQVFKHDLYVLYNVQFVTF</sequence>
<evidence type="ECO:0000313" key="1">
    <source>
        <dbReference type="EMBL" id="AAF71110.1"/>
    </source>
</evidence>
<organism evidence="1">
    <name type="scientific">Homo sapiens</name>
    <name type="common">Human</name>
    <dbReference type="NCBI Taxonomy" id="9606"/>
    <lineage>
        <taxon>Eukaryota</taxon>
        <taxon>Metazoa</taxon>
        <taxon>Chordata</taxon>
        <taxon>Craniata</taxon>
        <taxon>Vertebrata</taxon>
        <taxon>Euteleostomi</taxon>
        <taxon>Mammalia</taxon>
        <taxon>Eutheria</taxon>
        <taxon>Euarchontoglires</taxon>
        <taxon>Primates</taxon>
        <taxon>Haplorrhini</taxon>
        <taxon>Catarrhini</taxon>
        <taxon>Hominidae</taxon>
        <taxon>Homo</taxon>
    </lineage>
</organism>
<proteinExistence type="evidence at transcript level"/>
<dbReference type="EMBL" id="AF116690">
    <property type="protein sequence ID" value="AAF71110.1"/>
    <property type="molecule type" value="mRNA"/>
</dbReference>